<protein>
    <recommendedName>
        <fullName evidence="3">GIY-YIG domain-containing protein</fullName>
    </recommendedName>
</protein>
<dbReference type="EMBL" id="CDGG01000001">
    <property type="protein sequence ID" value="CEI81905.1"/>
    <property type="molecule type" value="Genomic_DNA"/>
</dbReference>
<evidence type="ECO:0000313" key="2">
    <source>
        <dbReference type="Proteomes" id="UP000040453"/>
    </source>
</evidence>
<evidence type="ECO:0008006" key="3">
    <source>
        <dbReference type="Google" id="ProtNLM"/>
    </source>
</evidence>
<name>A0A0A1M993_9BACI</name>
<sequence length="145" mass="16810">MVTVEVIKQLKLIHYSVQETDTLYPVKAWLPEDMSAIPIGKLGQFHFPKGYYVYAGSAKRNIRARVDRHLQIDKKKRWHIDYLRPYLQIEAVQTYPGLEGECGLFQRLMRENAGTMPVKGFGSSDCRCFSHLFYSGEEMPDFIGF</sequence>
<dbReference type="CDD" id="cd10441">
    <property type="entry name" value="GIY-YIG_COG1833"/>
    <property type="match status" value="1"/>
</dbReference>
<evidence type="ECO:0000313" key="1">
    <source>
        <dbReference type="EMBL" id="CEI81905.1"/>
    </source>
</evidence>
<accession>A0A0A1M993</accession>
<keyword evidence="2" id="KW-1185">Reference proteome</keyword>
<dbReference type="Pfam" id="PF01986">
    <property type="entry name" value="DUF123"/>
    <property type="match status" value="1"/>
</dbReference>
<dbReference type="PANTHER" id="PTHR37460">
    <property type="entry name" value="ENDONUCLEASE III"/>
    <property type="match status" value="1"/>
</dbReference>
<dbReference type="Proteomes" id="UP000040453">
    <property type="component" value="Unassembled WGS sequence"/>
</dbReference>
<organism evidence="1 2">
    <name type="scientific">Oceanobacillus oncorhynchi</name>
    <dbReference type="NCBI Taxonomy" id="545501"/>
    <lineage>
        <taxon>Bacteria</taxon>
        <taxon>Bacillati</taxon>
        <taxon>Bacillota</taxon>
        <taxon>Bacilli</taxon>
        <taxon>Bacillales</taxon>
        <taxon>Bacillaceae</taxon>
        <taxon>Oceanobacillus</taxon>
    </lineage>
</organism>
<proteinExistence type="predicted"/>
<dbReference type="STRING" id="545501.BN997_01760"/>
<dbReference type="AlphaFoldDB" id="A0A0A1M993"/>
<dbReference type="OrthoDB" id="9802365at2"/>
<dbReference type="PANTHER" id="PTHR37460:SF1">
    <property type="entry name" value="ENDONUCLEASE III"/>
    <property type="match status" value="1"/>
</dbReference>
<gene>
    <name evidence="1" type="ORF">BN997_01760</name>
</gene>
<reference evidence="1 2" key="1">
    <citation type="submission" date="2014-11" db="EMBL/GenBank/DDBJ databases">
        <authorList>
            <person name="Urmite Genomes Urmite Genomes"/>
        </authorList>
    </citation>
    <scope>NUCLEOTIDE SEQUENCE [LARGE SCALE GENOMIC DNA]</scope>
    <source>
        <strain evidence="1 2">Oc5</strain>
    </source>
</reference>
<dbReference type="InterPro" id="IPR002837">
    <property type="entry name" value="DUF123"/>
</dbReference>